<evidence type="ECO:0000259" key="3">
    <source>
        <dbReference type="PROSITE" id="PS51186"/>
    </source>
</evidence>
<dbReference type="GO" id="GO:0016747">
    <property type="term" value="F:acyltransferase activity, transferring groups other than amino-acyl groups"/>
    <property type="evidence" value="ECO:0007669"/>
    <property type="project" value="InterPro"/>
</dbReference>
<name>A0AAW3I5C1_9BURK</name>
<proteinExistence type="predicted"/>
<protein>
    <submittedName>
        <fullName evidence="4">GNAT family acetyltransferase</fullName>
    </submittedName>
</protein>
<feature type="domain" description="N-acetyltransferase" evidence="3">
    <location>
        <begin position="6"/>
        <end position="154"/>
    </location>
</feature>
<sequence>MSDPHLVFRRARQEDLPHIIAMLADDELGATREDTSVPLNPRYIAAFAAIAQDPNQFLAIVVQGQDRVGCLQLSFIPGLSRLGQWRGQIESVRIASSARGQGLGRAMFEWAIEQCRAQGCGLVQLTTDRARPDARRFYESLGFKASHDGMKLSL</sequence>
<evidence type="ECO:0000256" key="1">
    <source>
        <dbReference type="ARBA" id="ARBA00022679"/>
    </source>
</evidence>
<dbReference type="InterPro" id="IPR000182">
    <property type="entry name" value="GNAT_dom"/>
</dbReference>
<dbReference type="Pfam" id="PF00583">
    <property type="entry name" value="Acetyltransf_1"/>
    <property type="match status" value="1"/>
</dbReference>
<accession>A0AAW3I5C1</accession>
<dbReference type="InterPro" id="IPR016181">
    <property type="entry name" value="Acyl_CoA_acyltransferase"/>
</dbReference>
<evidence type="ECO:0000313" key="5">
    <source>
        <dbReference type="Proteomes" id="UP000037511"/>
    </source>
</evidence>
<organism evidence="4 5">
    <name type="scientific">Achromobacter spanius</name>
    <dbReference type="NCBI Taxonomy" id="217203"/>
    <lineage>
        <taxon>Bacteria</taxon>
        <taxon>Pseudomonadati</taxon>
        <taxon>Pseudomonadota</taxon>
        <taxon>Betaproteobacteria</taxon>
        <taxon>Burkholderiales</taxon>
        <taxon>Alcaligenaceae</taxon>
        <taxon>Achromobacter</taxon>
    </lineage>
</organism>
<keyword evidence="2" id="KW-0012">Acyltransferase</keyword>
<dbReference type="Proteomes" id="UP000037511">
    <property type="component" value="Unassembled WGS sequence"/>
</dbReference>
<dbReference type="PROSITE" id="PS51186">
    <property type="entry name" value="GNAT"/>
    <property type="match status" value="1"/>
</dbReference>
<dbReference type="AlphaFoldDB" id="A0AAW3I5C1"/>
<dbReference type="PANTHER" id="PTHR43877">
    <property type="entry name" value="AMINOALKYLPHOSPHONATE N-ACETYLTRANSFERASE-RELATED-RELATED"/>
    <property type="match status" value="1"/>
</dbReference>
<dbReference type="PANTHER" id="PTHR43877:SF2">
    <property type="entry name" value="AMINOALKYLPHOSPHONATE N-ACETYLTRANSFERASE-RELATED"/>
    <property type="match status" value="1"/>
</dbReference>
<reference evidence="4 5" key="1">
    <citation type="submission" date="2015-07" db="EMBL/GenBank/DDBJ databases">
        <title>Draft genome of Achromobacter spanius.</title>
        <authorList>
            <person name="Wang X."/>
        </authorList>
    </citation>
    <scope>NUCLEOTIDE SEQUENCE [LARGE SCALE GENOMIC DNA]</scope>
    <source>
        <strain evidence="4 5">CGMCC9173</strain>
    </source>
</reference>
<comment type="caution">
    <text evidence="4">The sequence shown here is derived from an EMBL/GenBank/DDBJ whole genome shotgun (WGS) entry which is preliminary data.</text>
</comment>
<gene>
    <name evidence="4" type="ORF">AFM18_09305</name>
</gene>
<dbReference type="SUPFAM" id="SSF55729">
    <property type="entry name" value="Acyl-CoA N-acyltransferases (Nat)"/>
    <property type="match status" value="1"/>
</dbReference>
<keyword evidence="1" id="KW-0808">Transferase</keyword>
<dbReference type="InterPro" id="IPR050832">
    <property type="entry name" value="Bact_Acetyltransf"/>
</dbReference>
<dbReference type="Gene3D" id="3.40.630.30">
    <property type="match status" value="1"/>
</dbReference>
<dbReference type="RefSeq" id="WP_050446513.1">
    <property type="nucleotide sequence ID" value="NZ_CP034689.1"/>
</dbReference>
<dbReference type="EMBL" id="LGVG01000009">
    <property type="protein sequence ID" value="KNE28018.1"/>
    <property type="molecule type" value="Genomic_DNA"/>
</dbReference>
<dbReference type="CDD" id="cd04301">
    <property type="entry name" value="NAT_SF"/>
    <property type="match status" value="1"/>
</dbReference>
<evidence type="ECO:0000313" key="4">
    <source>
        <dbReference type="EMBL" id="KNE28018.1"/>
    </source>
</evidence>
<evidence type="ECO:0000256" key="2">
    <source>
        <dbReference type="ARBA" id="ARBA00023315"/>
    </source>
</evidence>